<comment type="caution">
    <text evidence="2">The sequence shown here is derived from an EMBL/GenBank/DDBJ whole genome shotgun (WGS) entry which is preliminary data.</text>
</comment>
<feature type="region of interest" description="Disordered" evidence="1">
    <location>
        <begin position="131"/>
        <end position="166"/>
    </location>
</feature>
<feature type="region of interest" description="Disordered" evidence="1">
    <location>
        <begin position="837"/>
        <end position="862"/>
    </location>
</feature>
<feature type="compositionally biased region" description="Low complexity" evidence="1">
    <location>
        <begin position="1145"/>
        <end position="1161"/>
    </location>
</feature>
<sequence length="1196" mass="117309">MDPVAAGVQAGVEIGAVGAGVAGRDQVAVEVIHFDPHPGDGAGAVGDGAADGARGDQDRVDAVGRGGRDDRDRVGILDGRTVVVPLVDVAVLHEENPVIFGGEAREGVVAQGVGLGEGDLEAERTVEVDVDGGQRAGGNVGDGAGEGGAVDQGAVDGGGRRGGHRHRVGGRKIGFAVIPTGQVAAAAGLEVDPVNAGLEVVHLVEAVEVRLVRVDQALPGVVDVDRDSGDRAAGGLVADGAFDGPLLAQGGVDVFGGLRGGDGYGVGQAEVGPVVVPFAQVAEEEEADLVLAAGQRRKGIVSLAVGAAPLDGLAGGVVKGDRDAGQAVAGGLVGYPAGDAAAPEERAVDVFDGAGGGGGYGVGFGETGFPGVPGVEVAVLAELDLEVGVGEAVLDDVNRIVALAVGLGRVPGVEGAAAPADRVDGYRDAGQRIAGGGVGDPSLDGGAPGQDHVPGQDYLLAVILDQEGVGGGQVGPVLPEFVEAAGPLAIEPEAVDARFQVAQDEMAGVVSGGRIPALAVRGVVVVNLDAGHRAAAVGDGAGDGGGRVEQDVAQVGGGPESDGDGVGRGRVGTVQVPLGLVGAVPIVEGDQVVARREAGHLEVAVVVADRPPGRPPEELSVGLVDLDLDAGDRYVAEGILDPAGNAAALGQLEIGLFQAPFFGGGVHLDGVGSLEGILAAVPLGGIDAVEEVGLDLVVPGLQVLQGVVPLEVGFGPALGCFGSRRVEVHLDPGQAAAVRTGHPAVDVAAVHLFQDHVDALSMGAVGDGHRGRFGLAGRVLVPLAVEAGALGVEIHLVIAGRQAGQPVVAVIVRLGVRVTPGLVLLVGGNLDAGYADAGSGGDPAQDGRGRTEDGVDPGRVAGSGYRDAGGVVETGLVVIPAAGIAGRVAAEIDPVVAAGQAAGPVGAAGPGFGLDGEKAGRVVDLDLEAGQAVGGVGDGAGDGAAAGQDGVDAAAEAALGHRDQLGAVAAGRIVVPLVVVAEPGGREGDPVVAVGQAAGDIVSVGVGFGFGDRIEDLVLEVDPHLDAGDAVGAVAGHPAADPAAGVQHDVLRQGETAAGGDGQAGGDAREVTVLVNFIEVPDRGGVELQAVGAGRHRQGEVAAGVGQGAGARTRKVVVHPVGVDPDAGDAVGAVAGHLAGDAFGPGRAGQAQQAWQGGQQADSDEFGKKRPVTGYGWRFDAGHKTLLMINLFKVWI</sequence>
<feature type="region of interest" description="Disordered" evidence="1">
    <location>
        <begin position="40"/>
        <end position="68"/>
    </location>
</feature>
<dbReference type="EMBL" id="MWAK01000016">
    <property type="protein sequence ID" value="OPZ93603.1"/>
    <property type="molecule type" value="Genomic_DNA"/>
</dbReference>
<dbReference type="AlphaFoldDB" id="A0A1V5MK26"/>
<evidence type="ECO:0000256" key="1">
    <source>
        <dbReference type="SAM" id="MobiDB-lite"/>
    </source>
</evidence>
<organism evidence="2">
    <name type="scientific">candidate division TA06 bacterium ADurb.Bin417</name>
    <dbReference type="NCBI Taxonomy" id="1852828"/>
    <lineage>
        <taxon>Bacteria</taxon>
        <taxon>Bacteria division TA06</taxon>
    </lineage>
</organism>
<proteinExistence type="predicted"/>
<feature type="region of interest" description="Disordered" evidence="1">
    <location>
        <begin position="1145"/>
        <end position="1167"/>
    </location>
</feature>
<gene>
    <name evidence="2" type="ORF">BWY73_00226</name>
</gene>
<dbReference type="Proteomes" id="UP000485484">
    <property type="component" value="Unassembled WGS sequence"/>
</dbReference>
<name>A0A1V5MK26_UNCT6</name>
<feature type="compositionally biased region" description="Basic and acidic residues" evidence="1">
    <location>
        <begin position="53"/>
        <end position="68"/>
    </location>
</feature>
<reference evidence="2" key="1">
    <citation type="submission" date="2017-02" db="EMBL/GenBank/DDBJ databases">
        <title>Delving into the versatile metabolic prowess of the omnipresent phylum Bacteroidetes.</title>
        <authorList>
            <person name="Nobu M.K."/>
            <person name="Mei R."/>
            <person name="Narihiro T."/>
            <person name="Kuroda K."/>
            <person name="Liu W.-T."/>
        </authorList>
    </citation>
    <scope>NUCLEOTIDE SEQUENCE</scope>
    <source>
        <strain evidence="2">ADurb.Bin417</strain>
    </source>
</reference>
<feature type="compositionally biased region" description="Gly residues" evidence="1">
    <location>
        <begin position="134"/>
        <end position="150"/>
    </location>
</feature>
<evidence type="ECO:0000313" key="2">
    <source>
        <dbReference type="EMBL" id="OPZ93603.1"/>
    </source>
</evidence>
<accession>A0A1V5MK26</accession>
<protein>
    <submittedName>
        <fullName evidence="2">Uncharacterized protein</fullName>
    </submittedName>
</protein>